<gene>
    <name evidence="6" type="ORF">H9L12_02090</name>
</gene>
<keyword evidence="3 5" id="KW-1133">Transmembrane helix</keyword>
<dbReference type="GO" id="GO:0016020">
    <property type="term" value="C:membrane"/>
    <property type="evidence" value="ECO:0007669"/>
    <property type="project" value="UniProtKB-SubCell"/>
</dbReference>
<keyword evidence="7" id="KW-1185">Reference proteome</keyword>
<dbReference type="Gene3D" id="1.20.120.1630">
    <property type="match status" value="1"/>
</dbReference>
<proteinExistence type="predicted"/>
<feature type="transmembrane region" description="Helical" evidence="5">
    <location>
        <begin position="120"/>
        <end position="146"/>
    </location>
</feature>
<dbReference type="RefSeq" id="WP_187542421.1">
    <property type="nucleotide sequence ID" value="NZ_CP060717.1"/>
</dbReference>
<keyword evidence="4 5" id="KW-0472">Membrane</keyword>
<keyword evidence="2 5" id="KW-0812">Transmembrane</keyword>
<accession>A0A7G9SC54</accession>
<dbReference type="GO" id="GO:0004671">
    <property type="term" value="F:protein C-terminal S-isoprenylcysteine carboxyl O-methyltransferase activity"/>
    <property type="evidence" value="ECO:0007669"/>
    <property type="project" value="InterPro"/>
</dbReference>
<dbReference type="EMBL" id="CP060717">
    <property type="protein sequence ID" value="QNN65429.1"/>
    <property type="molecule type" value="Genomic_DNA"/>
</dbReference>
<evidence type="ECO:0000256" key="4">
    <source>
        <dbReference type="ARBA" id="ARBA00023136"/>
    </source>
</evidence>
<dbReference type="InterPro" id="IPR007269">
    <property type="entry name" value="ICMT_MeTrfase"/>
</dbReference>
<dbReference type="Pfam" id="PF04140">
    <property type="entry name" value="ICMT"/>
    <property type="match status" value="1"/>
</dbReference>
<evidence type="ECO:0000313" key="6">
    <source>
        <dbReference type="EMBL" id="QNN65429.1"/>
    </source>
</evidence>
<comment type="subcellular location">
    <subcellularLocation>
        <location evidence="1">Membrane</location>
        <topology evidence="1">Multi-pass membrane protein</topology>
    </subcellularLocation>
</comment>
<reference evidence="6 7" key="1">
    <citation type="submission" date="2020-08" db="EMBL/GenBank/DDBJ databases">
        <title>Genome sequence of Sphingomonas rhizophila KACC 19189T.</title>
        <authorList>
            <person name="Hyun D.-W."/>
            <person name="Bae J.-W."/>
        </authorList>
    </citation>
    <scope>NUCLEOTIDE SEQUENCE [LARGE SCALE GENOMIC DNA]</scope>
    <source>
        <strain evidence="6 7">KACC 19189</strain>
    </source>
</reference>
<evidence type="ECO:0008006" key="8">
    <source>
        <dbReference type="Google" id="ProtNLM"/>
    </source>
</evidence>
<dbReference type="Proteomes" id="UP000515955">
    <property type="component" value="Chromosome"/>
</dbReference>
<dbReference type="KEGG" id="srhi:H9L12_02090"/>
<evidence type="ECO:0000256" key="1">
    <source>
        <dbReference type="ARBA" id="ARBA00004141"/>
    </source>
</evidence>
<evidence type="ECO:0000256" key="3">
    <source>
        <dbReference type="ARBA" id="ARBA00022989"/>
    </source>
</evidence>
<evidence type="ECO:0000313" key="7">
    <source>
        <dbReference type="Proteomes" id="UP000515955"/>
    </source>
</evidence>
<sequence>MTPLWPHIAILGFVTLQRLVELPIARANTQGLLARGGREVAPGHYPFIVALHASWLAALWWLAPGEPISIPLLVLFGLLQVIRVWTLQTLGPRWTTRIIVVPGETLVARGPYRFLHHPNYFVVIGEIAVLPLVFGLWQLALLFSLLNAAILTVRIRAEDRALGR</sequence>
<evidence type="ECO:0000256" key="2">
    <source>
        <dbReference type="ARBA" id="ARBA00022692"/>
    </source>
</evidence>
<name>A0A7G9SC54_9SPHN</name>
<protein>
    <recommendedName>
        <fullName evidence="8">Isoprenylcysteine carboxyl methyltransferase family protein</fullName>
    </recommendedName>
</protein>
<evidence type="ECO:0000256" key="5">
    <source>
        <dbReference type="SAM" id="Phobius"/>
    </source>
</evidence>
<organism evidence="6 7">
    <name type="scientific">Sphingomonas rhizophila</name>
    <dbReference type="NCBI Taxonomy" id="2071607"/>
    <lineage>
        <taxon>Bacteria</taxon>
        <taxon>Pseudomonadati</taxon>
        <taxon>Pseudomonadota</taxon>
        <taxon>Alphaproteobacteria</taxon>
        <taxon>Sphingomonadales</taxon>
        <taxon>Sphingomonadaceae</taxon>
        <taxon>Sphingomonas</taxon>
    </lineage>
</organism>
<dbReference type="AlphaFoldDB" id="A0A7G9SC54"/>